<dbReference type="AlphaFoldDB" id="M5DTK1"/>
<dbReference type="GO" id="GO:0006888">
    <property type="term" value="P:endoplasmic reticulum to Golgi vesicle-mediated transport"/>
    <property type="evidence" value="ECO:0007669"/>
    <property type="project" value="InterPro"/>
</dbReference>
<protein>
    <submittedName>
        <fullName evidence="1">Uncharacterized protein</fullName>
    </submittedName>
</protein>
<organism evidence="1 2">
    <name type="scientific">Thalassolituus oleivorans MIL-1</name>
    <dbReference type="NCBI Taxonomy" id="1298593"/>
    <lineage>
        <taxon>Bacteria</taxon>
        <taxon>Pseudomonadati</taxon>
        <taxon>Pseudomonadota</taxon>
        <taxon>Gammaproteobacteria</taxon>
        <taxon>Oceanospirillales</taxon>
        <taxon>Oceanospirillaceae</taxon>
        <taxon>Thalassolituus</taxon>
    </lineage>
</organism>
<dbReference type="GO" id="GO:0008270">
    <property type="term" value="F:zinc ion binding"/>
    <property type="evidence" value="ECO:0007669"/>
    <property type="project" value="InterPro"/>
</dbReference>
<dbReference type="InterPro" id="IPR036174">
    <property type="entry name" value="Znf_Sec23_Sec24_sf"/>
</dbReference>
<dbReference type="GO" id="GO:0030127">
    <property type="term" value="C:COPII vesicle coat"/>
    <property type="evidence" value="ECO:0007669"/>
    <property type="project" value="InterPro"/>
</dbReference>
<dbReference type="EMBL" id="HF680312">
    <property type="protein sequence ID" value="CCU72527.1"/>
    <property type="molecule type" value="Genomic_DNA"/>
</dbReference>
<evidence type="ECO:0000313" key="1">
    <source>
        <dbReference type="EMBL" id="CCU72527.1"/>
    </source>
</evidence>
<dbReference type="KEGG" id="tol:TOL_2120"/>
<dbReference type="HOGENOM" id="CLU_2541458_0_0_6"/>
<accession>M5DTK1</accession>
<gene>
    <name evidence="1" type="ORF">TOL_2120</name>
</gene>
<proteinExistence type="predicted"/>
<dbReference type="SUPFAM" id="SSF82919">
    <property type="entry name" value="Zn-finger domain of Sec23/24"/>
    <property type="match status" value="1"/>
</dbReference>
<name>M5DTK1_9GAMM</name>
<reference evidence="1 2" key="1">
    <citation type="journal article" date="2013" name="Genome Announc.">
        <title>Genome Sequence of Thalassolituus oleivorans MIL-1 (DSM 14913T).</title>
        <authorList>
            <person name="Golyshin P.N."/>
            <person name="Werner J."/>
            <person name="Chernikova T.N."/>
            <person name="Tran H."/>
            <person name="Ferrer M."/>
            <person name="Yakimov M.M."/>
            <person name="Teeling H."/>
            <person name="Golyshina O.V."/>
        </authorList>
    </citation>
    <scope>NUCLEOTIDE SEQUENCE [LARGE SCALE GENOMIC DNA]</scope>
    <source>
        <strain evidence="1 2">MIL-1</strain>
    </source>
</reference>
<dbReference type="GO" id="GO:0006886">
    <property type="term" value="P:intracellular protein transport"/>
    <property type="evidence" value="ECO:0007669"/>
    <property type="project" value="InterPro"/>
</dbReference>
<keyword evidence="2" id="KW-1185">Reference proteome</keyword>
<dbReference type="Proteomes" id="UP000011866">
    <property type="component" value="Chromosome"/>
</dbReference>
<sequence>MSSVAPLVQYPIPCPECNFYTSNPASVLLQSKTFECRRCQHQQALNDKQLATLKRTVSHLQNCGLYQTATTDHADAESSESFA</sequence>
<evidence type="ECO:0000313" key="2">
    <source>
        <dbReference type="Proteomes" id="UP000011866"/>
    </source>
</evidence>